<protein>
    <recommendedName>
        <fullName evidence="8">Katanin p60 ATPase-containing subunit A1</fullName>
        <shortName evidence="8">Katanin p60 subunit A1</shortName>
        <ecNumber evidence="8">5.6.1.1</ecNumber>
    </recommendedName>
    <alternativeName>
        <fullName evidence="8">p60 katanin</fullName>
    </alternativeName>
</protein>
<dbReference type="Pfam" id="PF00004">
    <property type="entry name" value="AAA"/>
    <property type="match status" value="1"/>
</dbReference>
<dbReference type="CDD" id="cd21748">
    <property type="entry name" value="Kp60-NTD"/>
    <property type="match status" value="1"/>
</dbReference>
<evidence type="ECO:0000256" key="6">
    <source>
        <dbReference type="ARBA" id="ARBA00023212"/>
    </source>
</evidence>
<keyword evidence="12" id="KW-1185">Reference proteome</keyword>
<dbReference type="GO" id="GO:0008568">
    <property type="term" value="F:microtubule severing ATPase activity"/>
    <property type="evidence" value="ECO:0007669"/>
    <property type="project" value="UniProtKB-EC"/>
</dbReference>
<comment type="function">
    <text evidence="8">Severs microtubules in an ATP-dependent manner. Microtubule severing may promote rapid reorganization of cellular microtubule arrays.</text>
</comment>
<sequence>MVGPTLVGLQDHLKLAREYAMEGLYDTSLIFFDGGIAQINKHLNTLDDPLIRAKWMNVKKALSEEAEVVKHLDAERRAFKDIPTGRRPSSPPIHAKSSFVFQPLDEYPTSSGFPMDDPDVWRPPSRDTSGRRPGKAGQGGMRKSPQDATWARSSATKTGTPGRGAKAGGSSRANSGARTSTSGKKGTGSGKSSKADSVNGDAEDGKSKRSQYEGPDPDLAEMLERDVLETSPGVRWDDVAGLQEAKRLLEEAVVLPLWMPEYFQGIRRPWKGVLMFGPPGTGKTLLAKAVATECGTTFFNVSSATLASKWRGESERMVRCLFDLARAYAPSTIFIDEIDSLCNSRGASGEHESSRRVKSELLVQVDGVNNTGTNEDGTRKIVMVLAATNFPWDIDEALRRRLEKRIYIPLPNFESRKALIQINLKTVEVAPDVDMDDVARRTEGYSGDDLTNVCRDASLNGMRRKIAGKTRDEIKSMSKDDISKDPVAMCDFEEALGKVQRSVSQADIERHEKWQKLVFVPQKCRKGVSVVLFCICNRFILLAKNTFSPSSATPDKDQEHIYFLLHWLNKHVFSNKSEGVKLEWIPLVEALYSFDDVPMKPLPSCPPLPFLVRDDQSLCCFYNLSSTNPLLGCFEPTTEGNIEEVDAGLEEETTDAARREVRSSYAVGDVEAIFELFGDSKGPQVTKIPTFAVREELLGAEMHQMYKDLFDTILEELKSSPAQKTNRPPPTSFGEPIVPEISVVSKVTSLRASQAASRANPTSSPKVTVVAKVLHQQCQVPSQGSGEGSDQSLPPLVRKVALPRPPKASRVTGIPISRPKKKNTAIATFAPSSEQLPHFTVEVGPSEATED</sequence>
<dbReference type="InterPro" id="IPR027417">
    <property type="entry name" value="P-loop_NTPase"/>
</dbReference>
<dbReference type="SMART" id="SM00382">
    <property type="entry name" value="AAA"/>
    <property type="match status" value="1"/>
</dbReference>
<dbReference type="FunFam" id="3.40.50.300:FF:003172">
    <property type="entry name" value="Katanin p60 ATPase-containing subunit A1"/>
    <property type="match status" value="1"/>
</dbReference>
<evidence type="ECO:0000313" key="11">
    <source>
        <dbReference type="EMBL" id="KAB2623893.1"/>
    </source>
</evidence>
<dbReference type="GO" id="GO:0051013">
    <property type="term" value="P:microtubule severing"/>
    <property type="evidence" value="ECO:0007669"/>
    <property type="project" value="UniProtKB-UniRule"/>
</dbReference>
<keyword evidence="6 8" id="KW-0206">Cytoskeleton</keyword>
<keyword evidence="3 8" id="KW-0493">Microtubule</keyword>
<evidence type="ECO:0000256" key="7">
    <source>
        <dbReference type="ARBA" id="ARBA00023235"/>
    </source>
</evidence>
<dbReference type="GO" id="GO:0005524">
    <property type="term" value="F:ATP binding"/>
    <property type="evidence" value="ECO:0007669"/>
    <property type="project" value="UniProtKB-KW"/>
</dbReference>
<feature type="region of interest" description="Disordered" evidence="9">
    <location>
        <begin position="80"/>
        <end position="99"/>
    </location>
</feature>
<comment type="similarity">
    <text evidence="8">Belongs to the AAA ATPase family. Katanin p60 subunit A1 subfamily.</text>
</comment>
<name>A0A5N5HBC0_9ROSA</name>
<evidence type="ECO:0000313" key="12">
    <source>
        <dbReference type="Proteomes" id="UP000327157"/>
    </source>
</evidence>
<dbReference type="AlphaFoldDB" id="A0A5N5HBC0"/>
<evidence type="ECO:0000256" key="2">
    <source>
        <dbReference type="ARBA" id="ARBA00022490"/>
    </source>
</evidence>
<dbReference type="GO" id="GO:0016887">
    <property type="term" value="F:ATP hydrolysis activity"/>
    <property type="evidence" value="ECO:0007669"/>
    <property type="project" value="InterPro"/>
</dbReference>
<evidence type="ECO:0000256" key="8">
    <source>
        <dbReference type="HAMAP-Rule" id="MF_03023"/>
    </source>
</evidence>
<dbReference type="InterPro" id="IPR015415">
    <property type="entry name" value="Spast_Vps4_C"/>
</dbReference>
<dbReference type="Pfam" id="PF17862">
    <property type="entry name" value="AAA_lid_3"/>
    <property type="match status" value="1"/>
</dbReference>
<comment type="caution">
    <text evidence="11">The sequence shown here is derived from an EMBL/GenBank/DDBJ whole genome shotgun (WGS) entry which is preliminary data.</text>
</comment>
<dbReference type="InterPro" id="IPR003593">
    <property type="entry name" value="AAA+_ATPase"/>
</dbReference>
<dbReference type="GO" id="GO:0005737">
    <property type="term" value="C:cytoplasm"/>
    <property type="evidence" value="ECO:0007669"/>
    <property type="project" value="UniProtKB-UniRule"/>
</dbReference>
<keyword evidence="7 8" id="KW-0413">Isomerase</keyword>
<reference evidence="11 12" key="2">
    <citation type="submission" date="2019-11" db="EMBL/GenBank/DDBJ databases">
        <title>A de novo genome assembly of a pear dwarfing rootstock.</title>
        <authorList>
            <person name="Wang F."/>
            <person name="Wang J."/>
            <person name="Li S."/>
            <person name="Zhang Y."/>
            <person name="Fang M."/>
            <person name="Ma L."/>
            <person name="Zhao Y."/>
            <person name="Jiang S."/>
        </authorList>
    </citation>
    <scope>NUCLEOTIDE SEQUENCE [LARGE SCALE GENOMIC DNA]</scope>
    <source>
        <strain evidence="11">S2</strain>
        <tissue evidence="11">Leaf</tissue>
    </source>
</reference>
<dbReference type="InterPro" id="IPR028596">
    <property type="entry name" value="KATNA1"/>
</dbReference>
<dbReference type="CDD" id="cd19522">
    <property type="entry name" value="RecA-like_KTNA1"/>
    <property type="match status" value="1"/>
</dbReference>
<dbReference type="InterPro" id="IPR041569">
    <property type="entry name" value="AAA_lid_3"/>
</dbReference>
<dbReference type="PROSITE" id="PS00674">
    <property type="entry name" value="AAA"/>
    <property type="match status" value="1"/>
</dbReference>
<dbReference type="InterPro" id="IPR050304">
    <property type="entry name" value="MT-severing_AAA_ATPase"/>
</dbReference>
<evidence type="ECO:0000256" key="1">
    <source>
        <dbReference type="ARBA" id="ARBA00004186"/>
    </source>
</evidence>
<dbReference type="InterPro" id="IPR003960">
    <property type="entry name" value="ATPase_AAA_CS"/>
</dbReference>
<dbReference type="Pfam" id="PF21126">
    <property type="entry name" value="KATNA1_MIT"/>
    <property type="match status" value="1"/>
</dbReference>
<keyword evidence="4 8" id="KW-0547">Nucleotide-binding</keyword>
<keyword evidence="5 8" id="KW-0067">ATP-binding</keyword>
<proteinExistence type="inferred from homology"/>
<dbReference type="PANTHER" id="PTHR23074:SF19">
    <property type="entry name" value="KATANIN P60 ATPASE-CONTAINING SUBUNIT A1"/>
    <property type="match status" value="1"/>
</dbReference>
<evidence type="ECO:0000256" key="3">
    <source>
        <dbReference type="ARBA" id="ARBA00022701"/>
    </source>
</evidence>
<dbReference type="HAMAP" id="MF_03023">
    <property type="entry name" value="Katanin_p60_A1"/>
    <property type="match status" value="1"/>
</dbReference>
<evidence type="ECO:0000256" key="9">
    <source>
        <dbReference type="SAM" id="MobiDB-lite"/>
    </source>
</evidence>
<dbReference type="OrthoDB" id="191529at2759"/>
<organism evidence="11 12">
    <name type="scientific">Pyrus ussuriensis x Pyrus communis</name>
    <dbReference type="NCBI Taxonomy" id="2448454"/>
    <lineage>
        <taxon>Eukaryota</taxon>
        <taxon>Viridiplantae</taxon>
        <taxon>Streptophyta</taxon>
        <taxon>Embryophyta</taxon>
        <taxon>Tracheophyta</taxon>
        <taxon>Spermatophyta</taxon>
        <taxon>Magnoliopsida</taxon>
        <taxon>eudicotyledons</taxon>
        <taxon>Gunneridae</taxon>
        <taxon>Pentapetalae</taxon>
        <taxon>rosids</taxon>
        <taxon>fabids</taxon>
        <taxon>Rosales</taxon>
        <taxon>Rosaceae</taxon>
        <taxon>Amygdaloideae</taxon>
        <taxon>Maleae</taxon>
        <taxon>Pyrus</taxon>
    </lineage>
</organism>
<dbReference type="InterPro" id="IPR048612">
    <property type="entry name" value="KTNA1_AAA_dom"/>
</dbReference>
<evidence type="ECO:0000256" key="4">
    <source>
        <dbReference type="ARBA" id="ARBA00022741"/>
    </source>
</evidence>
<keyword evidence="2 8" id="KW-0963">Cytoplasm</keyword>
<dbReference type="FunFam" id="1.20.58.80:FF:000003">
    <property type="entry name" value="Katanin p60 ATPase-containing subunit A1"/>
    <property type="match status" value="1"/>
</dbReference>
<feature type="binding site" evidence="8">
    <location>
        <begin position="277"/>
        <end position="284"/>
    </location>
    <ligand>
        <name>ATP</name>
        <dbReference type="ChEBI" id="CHEBI:30616"/>
    </ligand>
</feature>
<feature type="region of interest" description="Disordered" evidence="9">
    <location>
        <begin position="828"/>
        <end position="851"/>
    </location>
</feature>
<dbReference type="Gene3D" id="3.40.50.300">
    <property type="entry name" value="P-loop containing nucleotide triphosphate hydrolases"/>
    <property type="match status" value="1"/>
</dbReference>
<comment type="catalytic activity">
    <reaction evidence="8">
        <text>n ATP + n H2O + a microtubule = n ADP + n phosphate + (n+1) alpha/beta tubulin heterodimers.</text>
        <dbReference type="EC" id="5.6.1.1"/>
    </reaction>
</comment>
<dbReference type="GO" id="GO:0008017">
    <property type="term" value="F:microtubule binding"/>
    <property type="evidence" value="ECO:0007669"/>
    <property type="project" value="UniProtKB-UniRule"/>
</dbReference>
<dbReference type="PANTHER" id="PTHR23074">
    <property type="entry name" value="AAA DOMAIN-CONTAINING"/>
    <property type="match status" value="1"/>
</dbReference>
<dbReference type="Proteomes" id="UP000327157">
    <property type="component" value="Unassembled WGS sequence"/>
</dbReference>
<feature type="region of interest" description="Disordered" evidence="9">
    <location>
        <begin position="106"/>
        <end position="218"/>
    </location>
</feature>
<dbReference type="EMBL" id="SMOL01000162">
    <property type="protein sequence ID" value="KAB2623893.1"/>
    <property type="molecule type" value="Genomic_DNA"/>
</dbReference>
<evidence type="ECO:0000256" key="5">
    <source>
        <dbReference type="ARBA" id="ARBA00022840"/>
    </source>
</evidence>
<evidence type="ECO:0000259" key="10">
    <source>
        <dbReference type="SMART" id="SM00382"/>
    </source>
</evidence>
<dbReference type="Gene3D" id="1.10.8.60">
    <property type="match status" value="1"/>
</dbReference>
<dbReference type="InterPro" id="IPR048611">
    <property type="entry name" value="KATNA1_MIT"/>
</dbReference>
<dbReference type="InterPro" id="IPR003959">
    <property type="entry name" value="ATPase_AAA_core"/>
</dbReference>
<dbReference type="SUPFAM" id="SSF52540">
    <property type="entry name" value="P-loop containing nucleoside triphosphate hydrolases"/>
    <property type="match status" value="1"/>
</dbReference>
<dbReference type="EC" id="5.6.1.1" evidence="8"/>
<gene>
    <name evidence="8" type="primary">KATNA1</name>
    <name evidence="11" type="ORF">D8674_037846</name>
</gene>
<dbReference type="FunFam" id="1.10.8.60:FF:000055">
    <property type="entry name" value="Katanin p60 ATPase-containing subunit A1"/>
    <property type="match status" value="1"/>
</dbReference>
<reference evidence="11 12" key="1">
    <citation type="submission" date="2019-09" db="EMBL/GenBank/DDBJ databases">
        <authorList>
            <person name="Ou C."/>
        </authorList>
    </citation>
    <scope>NUCLEOTIDE SEQUENCE [LARGE SCALE GENOMIC DNA]</scope>
    <source>
        <strain evidence="11">S2</strain>
        <tissue evidence="11">Leaf</tissue>
    </source>
</reference>
<dbReference type="Pfam" id="PF09336">
    <property type="entry name" value="Vps4_C"/>
    <property type="match status" value="1"/>
</dbReference>
<feature type="compositionally biased region" description="Low complexity" evidence="9">
    <location>
        <begin position="168"/>
        <end position="184"/>
    </location>
</feature>
<dbReference type="GO" id="GO:0005874">
    <property type="term" value="C:microtubule"/>
    <property type="evidence" value="ECO:0007669"/>
    <property type="project" value="UniProtKB-KW"/>
</dbReference>
<accession>A0A5N5HBC0</accession>
<dbReference type="GO" id="GO:0005819">
    <property type="term" value="C:spindle"/>
    <property type="evidence" value="ECO:0007669"/>
    <property type="project" value="UniProtKB-SubCell"/>
</dbReference>
<dbReference type="Gene3D" id="1.20.58.80">
    <property type="entry name" value="Phosphotransferase system, lactose/cellobiose-type IIA subunit"/>
    <property type="match status" value="1"/>
</dbReference>
<feature type="domain" description="AAA+ ATPase" evidence="10">
    <location>
        <begin position="269"/>
        <end position="412"/>
    </location>
</feature>
<comment type="subcellular location">
    <subcellularLocation>
        <location evidence="1">Cytoplasm</location>
        <location evidence="1">Cytoskeleton</location>
        <location evidence="1">Spindle</location>
    </subcellularLocation>
</comment>